<protein>
    <submittedName>
        <fullName evidence="1">Uncharacterized protein</fullName>
    </submittedName>
</protein>
<gene>
    <name evidence="1" type="ORF">DA73_0400040005</name>
</gene>
<dbReference type="Proteomes" id="UP000029738">
    <property type="component" value="Unassembled WGS sequence"/>
</dbReference>
<proteinExistence type="predicted"/>
<evidence type="ECO:0000313" key="2">
    <source>
        <dbReference type="Proteomes" id="UP000029738"/>
    </source>
</evidence>
<reference evidence="1" key="2">
    <citation type="submission" date="2019-11" db="EMBL/GenBank/DDBJ databases">
        <title>Improved Assembly of Tolypothrix boutellei genome.</title>
        <authorList>
            <person name="Sarangi A.N."/>
            <person name="Mukherjee M."/>
            <person name="Ghosh S."/>
            <person name="Singh D."/>
            <person name="Das A."/>
            <person name="Kant S."/>
            <person name="Prusty A."/>
            <person name="Tripathy S."/>
        </authorList>
    </citation>
    <scope>NUCLEOTIDE SEQUENCE</scope>
    <source>
        <strain evidence="1">VB521301</strain>
    </source>
</reference>
<reference evidence="1" key="1">
    <citation type="journal article" date="2015" name="Genome Announc.">
        <title>Draft Genome Sequence of Tolypothrix boutellei Strain VB521301.</title>
        <authorList>
            <person name="Chandrababunaidu M.M."/>
            <person name="Singh D."/>
            <person name="Sen D."/>
            <person name="Bhan S."/>
            <person name="Das S."/>
            <person name="Gupta A."/>
            <person name="Adhikary S.P."/>
            <person name="Tripathy S."/>
        </authorList>
    </citation>
    <scope>NUCLEOTIDE SEQUENCE</scope>
    <source>
        <strain evidence="1">VB521301</strain>
    </source>
</reference>
<name>A0A8S9SX03_9CYAN</name>
<sequence>MTTCPCCSNQLLRHIRKNQISWFCRSCWQEMPELSSRNLDSLSMARSTQFAIKQLVVSHSL</sequence>
<dbReference type="AlphaFoldDB" id="A0A8S9SX03"/>
<accession>A0A8S9SX03</accession>
<evidence type="ECO:0000313" key="1">
    <source>
        <dbReference type="EMBL" id="KAF3883892.1"/>
    </source>
</evidence>
<dbReference type="EMBL" id="JHEG04000002">
    <property type="protein sequence ID" value="KAF3883892.1"/>
    <property type="molecule type" value="Genomic_DNA"/>
</dbReference>
<comment type="caution">
    <text evidence="1">The sequence shown here is derived from an EMBL/GenBank/DDBJ whole genome shotgun (WGS) entry which is preliminary data.</text>
</comment>
<organism evidence="1 2">
    <name type="scientific">Tolypothrix bouteillei VB521301</name>
    <dbReference type="NCBI Taxonomy" id="1479485"/>
    <lineage>
        <taxon>Bacteria</taxon>
        <taxon>Bacillati</taxon>
        <taxon>Cyanobacteriota</taxon>
        <taxon>Cyanophyceae</taxon>
        <taxon>Nostocales</taxon>
        <taxon>Tolypothrichaceae</taxon>
        <taxon>Tolypothrix</taxon>
    </lineage>
</organism>
<keyword evidence="2" id="KW-1185">Reference proteome</keyword>